<evidence type="ECO:0000259" key="1">
    <source>
        <dbReference type="PROSITE" id="PS51725"/>
    </source>
</evidence>
<reference evidence="2 3" key="1">
    <citation type="submission" date="2023-12" db="EMBL/GenBank/DDBJ databases">
        <title>Amycolatopsis sp. V23-08.</title>
        <authorList>
            <person name="Somphong A."/>
        </authorList>
    </citation>
    <scope>NUCLEOTIDE SEQUENCE [LARGE SCALE GENOMIC DNA]</scope>
    <source>
        <strain evidence="2 3">V23-08</strain>
    </source>
</reference>
<organism evidence="2 3">
    <name type="scientific">Amycolatopsis heterodermiae</name>
    <dbReference type="NCBI Taxonomy" id="3110235"/>
    <lineage>
        <taxon>Bacteria</taxon>
        <taxon>Bacillati</taxon>
        <taxon>Actinomycetota</taxon>
        <taxon>Actinomycetes</taxon>
        <taxon>Pseudonocardiales</taxon>
        <taxon>Pseudonocardiaceae</taxon>
        <taxon>Amycolatopsis</taxon>
    </lineage>
</organism>
<keyword evidence="2" id="KW-0560">Oxidoreductase</keyword>
<sequence>MLVVISTFAVPPGRQQELLDLLRTNAEEVLRHQPGFLTADLLATPDGTTVVNHAHWTNAAAVRAMTADPAVRARMAAAWAIARPVVQQFTLSSSHEAAE</sequence>
<dbReference type="EMBL" id="JAYFSI010000006">
    <property type="protein sequence ID" value="MEA5363142.1"/>
    <property type="molecule type" value="Genomic_DNA"/>
</dbReference>
<proteinExistence type="predicted"/>
<evidence type="ECO:0000313" key="3">
    <source>
        <dbReference type="Proteomes" id="UP001304298"/>
    </source>
</evidence>
<name>A0ABU5RA79_9PSEU</name>
<dbReference type="InterPro" id="IPR011008">
    <property type="entry name" value="Dimeric_a/b-barrel"/>
</dbReference>
<dbReference type="SUPFAM" id="SSF54909">
    <property type="entry name" value="Dimeric alpha+beta barrel"/>
    <property type="match status" value="1"/>
</dbReference>
<feature type="domain" description="ABM" evidence="1">
    <location>
        <begin position="2"/>
        <end position="95"/>
    </location>
</feature>
<evidence type="ECO:0000313" key="2">
    <source>
        <dbReference type="EMBL" id="MEA5363142.1"/>
    </source>
</evidence>
<dbReference type="PROSITE" id="PS51725">
    <property type="entry name" value="ABM"/>
    <property type="match status" value="1"/>
</dbReference>
<dbReference type="InterPro" id="IPR007138">
    <property type="entry name" value="ABM_dom"/>
</dbReference>
<dbReference type="Proteomes" id="UP001304298">
    <property type="component" value="Unassembled WGS sequence"/>
</dbReference>
<gene>
    <name evidence="2" type="ORF">VA596_26670</name>
</gene>
<dbReference type="Gene3D" id="3.30.70.100">
    <property type="match status" value="1"/>
</dbReference>
<comment type="caution">
    <text evidence="2">The sequence shown here is derived from an EMBL/GenBank/DDBJ whole genome shotgun (WGS) entry which is preliminary data.</text>
</comment>
<keyword evidence="3" id="KW-1185">Reference proteome</keyword>
<dbReference type="Pfam" id="PF03992">
    <property type="entry name" value="ABM"/>
    <property type="match status" value="1"/>
</dbReference>
<dbReference type="RefSeq" id="WP_323330896.1">
    <property type="nucleotide sequence ID" value="NZ_JAYFSI010000006.1"/>
</dbReference>
<keyword evidence="2" id="KW-0503">Monooxygenase</keyword>
<dbReference type="GO" id="GO:0004497">
    <property type="term" value="F:monooxygenase activity"/>
    <property type="evidence" value="ECO:0007669"/>
    <property type="project" value="UniProtKB-KW"/>
</dbReference>
<protein>
    <submittedName>
        <fullName evidence="2">Antibiotic biosynthesis monooxygenase family protein</fullName>
    </submittedName>
</protein>
<accession>A0ABU5RA79</accession>